<dbReference type="Proteomes" id="UP001465717">
    <property type="component" value="Unassembled WGS sequence"/>
</dbReference>
<evidence type="ECO:0008006" key="3">
    <source>
        <dbReference type="Google" id="ProtNLM"/>
    </source>
</evidence>
<name>A0ABV1FXS0_9BACT</name>
<sequence length="514" mass="58096">MTTLQFKCKLLSDVILNQRAATEGNQESLTFIPGNSFLGIVAKDYMSFPIKEQTEIFHSGHVRFGDAHPASKDAKTRSLHIPASLFYPKLKSLGEESYIHHFYSRSDDKNGTKGQPQQLKQCREGYYEFEGNKANAVECLKSFAIKSAYDRTLRKSKDSQMFGYEGLEKGSEFYFSVEIDDEALAPVIEEKLIGRKHVGRSKTAQYGLIEITKASFQEIPSAASQFSINGNSYITVYADGRLIFLDETGTPTFQPTAQMLGLNGEIDWEKSQIRTFQYAPWNGKRQTRDADRVGIEKGSVFVVKLHEPPTGSQLPSYVGNYKNEGFGKVIYGWNLLQKAGENGQTNLCLSQKTKAQATETRALEGTPLLAFLARKKHKSSSSVYIYEQVNHFVKMYKPLFSQGKFSAQWGAIRSIALQRATMNEILLELFDKKELQKREPSPTDPRTEVIESIGYITHGIKAKDWKAKQRDRILREFIEQMGNNQEYGDLSQRALVNLASEMAKKQQSNADNKI</sequence>
<protein>
    <recommendedName>
        <fullName evidence="3">CRISPR-associated protein</fullName>
    </recommendedName>
</protein>
<accession>A0ABV1FXS0</accession>
<reference evidence="1 2" key="1">
    <citation type="submission" date="2024-04" db="EMBL/GenBank/DDBJ databases">
        <title>Human intestinal bacterial collection.</title>
        <authorList>
            <person name="Pauvert C."/>
            <person name="Hitch T.C.A."/>
            <person name="Clavel T."/>
        </authorList>
    </citation>
    <scope>NUCLEOTIDE SEQUENCE [LARGE SCALE GENOMIC DNA]</scope>
    <source>
        <strain evidence="1 2">CLA-AA-H174</strain>
    </source>
</reference>
<proteinExistence type="predicted"/>
<keyword evidence="2" id="KW-1185">Reference proteome</keyword>
<organism evidence="1 2">
    <name type="scientific">Segatella sinensis</name>
    <dbReference type="NCBI Taxonomy" id="3085167"/>
    <lineage>
        <taxon>Bacteria</taxon>
        <taxon>Pseudomonadati</taxon>
        <taxon>Bacteroidota</taxon>
        <taxon>Bacteroidia</taxon>
        <taxon>Bacteroidales</taxon>
        <taxon>Prevotellaceae</taxon>
        <taxon>Segatella</taxon>
    </lineage>
</organism>
<dbReference type="EMBL" id="JBBNGE010000016">
    <property type="protein sequence ID" value="MEQ2507942.1"/>
    <property type="molecule type" value="Genomic_DNA"/>
</dbReference>
<evidence type="ECO:0000313" key="2">
    <source>
        <dbReference type="Proteomes" id="UP001465717"/>
    </source>
</evidence>
<gene>
    <name evidence="1" type="ORF">AAAT87_06540</name>
</gene>
<evidence type="ECO:0000313" key="1">
    <source>
        <dbReference type="EMBL" id="MEQ2507942.1"/>
    </source>
</evidence>
<dbReference type="RefSeq" id="WP_349225991.1">
    <property type="nucleotide sequence ID" value="NZ_JBBNFG020000019.1"/>
</dbReference>
<comment type="caution">
    <text evidence="1">The sequence shown here is derived from an EMBL/GenBank/DDBJ whole genome shotgun (WGS) entry which is preliminary data.</text>
</comment>